<protein>
    <recommendedName>
        <fullName evidence="5">Cytochrome c biogenesis protein CcdA</fullName>
    </recommendedName>
</protein>
<feature type="region of interest" description="Disordered" evidence="1">
    <location>
        <begin position="277"/>
        <end position="297"/>
    </location>
</feature>
<dbReference type="AlphaFoldDB" id="A0A918DZG9"/>
<comment type="caution">
    <text evidence="3">The sequence shown here is derived from an EMBL/GenBank/DDBJ whole genome shotgun (WGS) entry which is preliminary data.</text>
</comment>
<feature type="transmembrane region" description="Helical" evidence="2">
    <location>
        <begin position="251"/>
        <end position="272"/>
    </location>
</feature>
<feature type="transmembrane region" description="Helical" evidence="2">
    <location>
        <begin position="123"/>
        <end position="153"/>
    </location>
</feature>
<evidence type="ECO:0000256" key="2">
    <source>
        <dbReference type="SAM" id="Phobius"/>
    </source>
</evidence>
<dbReference type="RefSeq" id="WP_189132595.1">
    <property type="nucleotide sequence ID" value="NZ_BMMS01000014.1"/>
</dbReference>
<evidence type="ECO:0000313" key="4">
    <source>
        <dbReference type="Proteomes" id="UP000641932"/>
    </source>
</evidence>
<feature type="compositionally biased region" description="Basic and acidic residues" evidence="1">
    <location>
        <begin position="283"/>
        <end position="297"/>
    </location>
</feature>
<keyword evidence="2" id="KW-0812">Transmembrane</keyword>
<evidence type="ECO:0000256" key="1">
    <source>
        <dbReference type="SAM" id="MobiDB-lite"/>
    </source>
</evidence>
<evidence type="ECO:0000313" key="3">
    <source>
        <dbReference type="EMBL" id="GGO90045.1"/>
    </source>
</evidence>
<organism evidence="3 4">
    <name type="scientific">Wenjunlia tyrosinilytica</name>
    <dbReference type="NCBI Taxonomy" id="1544741"/>
    <lineage>
        <taxon>Bacteria</taxon>
        <taxon>Bacillati</taxon>
        <taxon>Actinomycetota</taxon>
        <taxon>Actinomycetes</taxon>
        <taxon>Kitasatosporales</taxon>
        <taxon>Streptomycetaceae</taxon>
        <taxon>Wenjunlia</taxon>
    </lineage>
</organism>
<reference evidence="3" key="2">
    <citation type="submission" date="2020-09" db="EMBL/GenBank/DDBJ databases">
        <authorList>
            <person name="Sun Q."/>
            <person name="Zhou Y."/>
        </authorList>
    </citation>
    <scope>NUCLEOTIDE SEQUENCE</scope>
    <source>
        <strain evidence="3">CGMCC 4.7201</strain>
    </source>
</reference>
<feature type="transmembrane region" description="Helical" evidence="2">
    <location>
        <begin position="47"/>
        <end position="70"/>
    </location>
</feature>
<feature type="transmembrane region" description="Helical" evidence="2">
    <location>
        <begin position="82"/>
        <end position="102"/>
    </location>
</feature>
<gene>
    <name evidence="3" type="ORF">GCM10012280_34660</name>
</gene>
<feature type="transmembrane region" description="Helical" evidence="2">
    <location>
        <begin position="6"/>
        <end position="35"/>
    </location>
</feature>
<dbReference type="EMBL" id="BMMS01000014">
    <property type="protein sequence ID" value="GGO90045.1"/>
    <property type="molecule type" value="Genomic_DNA"/>
</dbReference>
<dbReference type="PANTHER" id="PTHR31272">
    <property type="entry name" value="CYTOCHROME C-TYPE BIOGENESIS PROTEIN HI_1454-RELATED"/>
    <property type="match status" value="1"/>
</dbReference>
<sequence>MTDLPLALALTAGMLAAVNPCGFALLPAYLSLLVLGDDSPDGASAVGRALTATAAMTMGFTVVFGLFGLALTPVAGQIEQHLPWFTVAFGVLLAVVGLWLMTGRDLPALLPKPRRAPAVTRSIPSMALFGAAYALASLGCTIAPFLVIVMSAFRAGSVMDGVTRFAVYAAGMGLVVGAAAMAVALTRSSVVGRLRSLGAAASRLGGALVALVGSYVAYYGWYEARVMNGGPVADPVVEAGGTVQRWMAQGVYSVGPSVLAAVSVLLLAMGLAHHRGRRRRGTAGRERGISRTERSPR</sequence>
<keyword evidence="2" id="KW-1133">Transmembrane helix</keyword>
<name>A0A918DZG9_9ACTN</name>
<keyword evidence="2" id="KW-0472">Membrane</keyword>
<proteinExistence type="predicted"/>
<feature type="transmembrane region" description="Helical" evidence="2">
    <location>
        <begin position="165"/>
        <end position="185"/>
    </location>
</feature>
<keyword evidence="4" id="KW-1185">Reference proteome</keyword>
<reference evidence="3" key="1">
    <citation type="journal article" date="2014" name="Int. J. Syst. Evol. Microbiol.">
        <title>Complete genome sequence of Corynebacterium casei LMG S-19264T (=DSM 44701T), isolated from a smear-ripened cheese.</title>
        <authorList>
            <consortium name="US DOE Joint Genome Institute (JGI-PGF)"/>
            <person name="Walter F."/>
            <person name="Albersmeier A."/>
            <person name="Kalinowski J."/>
            <person name="Ruckert C."/>
        </authorList>
    </citation>
    <scope>NUCLEOTIDE SEQUENCE</scope>
    <source>
        <strain evidence="3">CGMCC 4.7201</strain>
    </source>
</reference>
<feature type="transmembrane region" description="Helical" evidence="2">
    <location>
        <begin position="197"/>
        <end position="221"/>
    </location>
</feature>
<dbReference type="Proteomes" id="UP000641932">
    <property type="component" value="Unassembled WGS sequence"/>
</dbReference>
<dbReference type="InterPro" id="IPR051790">
    <property type="entry name" value="Cytochrome_c-biogenesis_DsbD"/>
</dbReference>
<accession>A0A918DZG9</accession>
<evidence type="ECO:0008006" key="5">
    <source>
        <dbReference type="Google" id="ProtNLM"/>
    </source>
</evidence>
<dbReference type="PANTHER" id="PTHR31272:SF4">
    <property type="entry name" value="CYTOCHROME C-TYPE BIOGENESIS PROTEIN HI_1454-RELATED"/>
    <property type="match status" value="1"/>
</dbReference>